<dbReference type="SUPFAM" id="SSF144232">
    <property type="entry name" value="HIT/MYND zinc finger-like"/>
    <property type="match status" value="1"/>
</dbReference>
<name>A0A6A6GE10_9PEZI</name>
<evidence type="ECO:0000313" key="6">
    <source>
        <dbReference type="EMBL" id="KAF2223931.1"/>
    </source>
</evidence>
<dbReference type="Gene3D" id="6.10.140.2220">
    <property type="match status" value="1"/>
</dbReference>
<keyword evidence="1" id="KW-0479">Metal-binding</keyword>
<dbReference type="Pfam" id="PF01753">
    <property type="entry name" value="zf-MYND"/>
    <property type="match status" value="1"/>
</dbReference>
<gene>
    <name evidence="6" type="ORF">BDZ85DRAFT_260065</name>
</gene>
<proteinExistence type="predicted"/>
<dbReference type="PROSITE" id="PS50865">
    <property type="entry name" value="ZF_MYND_2"/>
    <property type="match status" value="1"/>
</dbReference>
<dbReference type="InterPro" id="IPR002893">
    <property type="entry name" value="Znf_MYND"/>
</dbReference>
<accession>A0A6A6GE10</accession>
<dbReference type="Proteomes" id="UP000799538">
    <property type="component" value="Unassembled WGS sequence"/>
</dbReference>
<reference evidence="7" key="1">
    <citation type="journal article" date="2020" name="Stud. Mycol.">
        <title>101 Dothideomycetes genomes: A test case for predicting lifestyles and emergence of pathogens.</title>
        <authorList>
            <person name="Haridas S."/>
            <person name="Albert R."/>
            <person name="Binder M."/>
            <person name="Bloem J."/>
            <person name="LaButti K."/>
            <person name="Salamov A."/>
            <person name="Andreopoulos B."/>
            <person name="Baker S."/>
            <person name="Barry K."/>
            <person name="Bills G."/>
            <person name="Bluhm B."/>
            <person name="Cannon C."/>
            <person name="Castanera R."/>
            <person name="Culley D."/>
            <person name="Daum C."/>
            <person name="Ezra D."/>
            <person name="Gonzalez J."/>
            <person name="Henrissat B."/>
            <person name="Kuo A."/>
            <person name="Liang C."/>
            <person name="Lipzen A."/>
            <person name="Lutzoni F."/>
            <person name="Magnuson J."/>
            <person name="Mondo S."/>
            <person name="Nolan M."/>
            <person name="Ohm R."/>
            <person name="Pangilinan J."/>
            <person name="Park H.-J."/>
            <person name="Ramirez L."/>
            <person name="Alfaro M."/>
            <person name="Sun H."/>
            <person name="Tritt A."/>
            <person name="Yoshinaga Y."/>
            <person name="Zwiers L.-H."/>
            <person name="Turgeon B."/>
            <person name="Goodwin S."/>
            <person name="Spatafora J."/>
            <person name="Crous P."/>
            <person name="Grigoriev I."/>
        </authorList>
    </citation>
    <scope>NUCLEOTIDE SEQUENCE [LARGE SCALE GENOMIC DNA]</scope>
    <source>
        <strain evidence="7">CECT 20119</strain>
    </source>
</reference>
<protein>
    <recommendedName>
        <fullName evidence="5">MYND-type domain-containing protein</fullName>
    </recommendedName>
</protein>
<organism evidence="6 7">
    <name type="scientific">Elsinoe ampelina</name>
    <dbReference type="NCBI Taxonomy" id="302913"/>
    <lineage>
        <taxon>Eukaryota</taxon>
        <taxon>Fungi</taxon>
        <taxon>Dikarya</taxon>
        <taxon>Ascomycota</taxon>
        <taxon>Pezizomycotina</taxon>
        <taxon>Dothideomycetes</taxon>
        <taxon>Dothideomycetidae</taxon>
        <taxon>Myriangiales</taxon>
        <taxon>Elsinoaceae</taxon>
        <taxon>Elsinoe</taxon>
    </lineage>
</organism>
<keyword evidence="7" id="KW-1185">Reference proteome</keyword>
<evidence type="ECO:0000313" key="7">
    <source>
        <dbReference type="Proteomes" id="UP000799538"/>
    </source>
</evidence>
<sequence>MPGIRDYKFFQFPEAPFKPECGICNSGDNALKCARCKVQYYCSQDHQKQHFAAHKKACAKVGKSITKVNVEERKLRASPPDVVPPDLFEEDVGHFWGIHETRTYMRSRFEHFDALREIKTYESLKAQLDVTLDMLRLSRGDNMGIRDHVPGLMLQLHQDQEAYDFIKWWRTTAEKRNYDWGDLEAPYLDIHGADVFEPVDFMDTRFGSLPFTTAMVLLKIKLQLDIHAMTNPEPLRRLLPSEVADQIVQSNVRSSIITTRPNLQSEAAQLIGTLDRHLDVLFSAAKTQNDQIWTLLVDWDPAKHKLPMAYMMGSMEEAKLVLFASFDAWKTVPGAIEVVRAWLRSGK</sequence>
<evidence type="ECO:0000256" key="1">
    <source>
        <dbReference type="ARBA" id="ARBA00022723"/>
    </source>
</evidence>
<dbReference type="AlphaFoldDB" id="A0A6A6GE10"/>
<dbReference type="OrthoDB" id="5952526at2759"/>
<evidence type="ECO:0000256" key="4">
    <source>
        <dbReference type="PROSITE-ProRule" id="PRU00134"/>
    </source>
</evidence>
<dbReference type="EMBL" id="ML992505">
    <property type="protein sequence ID" value="KAF2223931.1"/>
    <property type="molecule type" value="Genomic_DNA"/>
</dbReference>
<evidence type="ECO:0000256" key="2">
    <source>
        <dbReference type="ARBA" id="ARBA00022771"/>
    </source>
</evidence>
<keyword evidence="2 4" id="KW-0863">Zinc-finger</keyword>
<evidence type="ECO:0000259" key="5">
    <source>
        <dbReference type="PROSITE" id="PS50865"/>
    </source>
</evidence>
<evidence type="ECO:0000256" key="3">
    <source>
        <dbReference type="ARBA" id="ARBA00022833"/>
    </source>
</evidence>
<dbReference type="PROSITE" id="PS01360">
    <property type="entry name" value="ZF_MYND_1"/>
    <property type="match status" value="1"/>
</dbReference>
<feature type="domain" description="MYND-type" evidence="5">
    <location>
        <begin position="21"/>
        <end position="58"/>
    </location>
</feature>
<keyword evidence="3" id="KW-0862">Zinc</keyword>
<dbReference type="GO" id="GO:0008270">
    <property type="term" value="F:zinc ion binding"/>
    <property type="evidence" value="ECO:0007669"/>
    <property type="project" value="UniProtKB-KW"/>
</dbReference>